<dbReference type="InterPro" id="IPR019533">
    <property type="entry name" value="Peptidase_S26"/>
</dbReference>
<dbReference type="GO" id="GO:0009003">
    <property type="term" value="F:signal peptidase activity"/>
    <property type="evidence" value="ECO:0007669"/>
    <property type="project" value="UniProtKB-EC"/>
</dbReference>
<dbReference type="EMBL" id="LOMO01000001">
    <property type="protein sequence ID" value="KXY51022.1"/>
    <property type="molecule type" value="Genomic_DNA"/>
</dbReference>
<keyword evidence="7" id="KW-0812">Transmembrane</keyword>
<keyword evidence="7" id="KW-1133">Transmembrane helix</keyword>
<dbReference type="Proteomes" id="UP000075476">
    <property type="component" value="Unassembled WGS sequence"/>
</dbReference>
<name>A0A9X0MJL7_BACCE</name>
<keyword evidence="7" id="KW-0645">Protease</keyword>
<feature type="active site" evidence="6">
    <location>
        <position position="92"/>
    </location>
</feature>
<dbReference type="GO" id="GO:0004252">
    <property type="term" value="F:serine-type endopeptidase activity"/>
    <property type="evidence" value="ECO:0007669"/>
    <property type="project" value="InterPro"/>
</dbReference>
<dbReference type="GO" id="GO:0005886">
    <property type="term" value="C:plasma membrane"/>
    <property type="evidence" value="ECO:0007669"/>
    <property type="project" value="UniProtKB-SubCell"/>
</dbReference>
<feature type="domain" description="Peptidase S26" evidence="8">
    <location>
        <begin position="20"/>
        <end position="175"/>
    </location>
</feature>
<dbReference type="PROSITE" id="PS00760">
    <property type="entry name" value="SPASE_I_2"/>
    <property type="match status" value="1"/>
</dbReference>
<dbReference type="PANTHER" id="PTHR43390">
    <property type="entry name" value="SIGNAL PEPTIDASE I"/>
    <property type="match status" value="1"/>
</dbReference>
<dbReference type="PANTHER" id="PTHR43390:SF1">
    <property type="entry name" value="CHLOROPLAST PROCESSING PEPTIDASE"/>
    <property type="match status" value="1"/>
</dbReference>
<accession>A0A9X0MJL7</accession>
<dbReference type="EC" id="3.4.21.89" evidence="4 7"/>
<protein>
    <recommendedName>
        <fullName evidence="4 7">Signal peptidase I</fullName>
        <ecNumber evidence="4 7">3.4.21.89</ecNumber>
    </recommendedName>
</protein>
<dbReference type="PRINTS" id="PR00727">
    <property type="entry name" value="LEADERPTASE"/>
</dbReference>
<evidence type="ECO:0000256" key="5">
    <source>
        <dbReference type="ARBA" id="ARBA00022801"/>
    </source>
</evidence>
<dbReference type="SUPFAM" id="SSF51306">
    <property type="entry name" value="LexA/Signal peptidase"/>
    <property type="match status" value="1"/>
</dbReference>
<evidence type="ECO:0000256" key="4">
    <source>
        <dbReference type="ARBA" id="ARBA00013208"/>
    </source>
</evidence>
<evidence type="ECO:0000259" key="8">
    <source>
        <dbReference type="Pfam" id="PF10502"/>
    </source>
</evidence>
<comment type="similarity">
    <text evidence="3 7">Belongs to the peptidase S26 family.</text>
</comment>
<dbReference type="RefSeq" id="WP_061662363.1">
    <property type="nucleotide sequence ID" value="NZ_LOMO01000001.1"/>
</dbReference>
<dbReference type="AlphaFoldDB" id="A0A9X0MJL7"/>
<dbReference type="Pfam" id="PF10502">
    <property type="entry name" value="Peptidase_S26"/>
    <property type="match status" value="1"/>
</dbReference>
<dbReference type="InterPro" id="IPR019757">
    <property type="entry name" value="Pept_S26A_signal_pept_1_Lys-AS"/>
</dbReference>
<comment type="caution">
    <text evidence="9">The sequence shown here is derived from an EMBL/GenBank/DDBJ whole genome shotgun (WGS) entry which is preliminary data.</text>
</comment>
<dbReference type="PROSITE" id="PS00761">
    <property type="entry name" value="SPASE_I_3"/>
    <property type="match status" value="1"/>
</dbReference>
<dbReference type="CDD" id="cd06530">
    <property type="entry name" value="S26_SPase_I"/>
    <property type="match status" value="1"/>
</dbReference>
<evidence type="ECO:0000256" key="6">
    <source>
        <dbReference type="PIRSR" id="PIRSR600223-1"/>
    </source>
</evidence>
<keyword evidence="7" id="KW-0472">Membrane</keyword>
<evidence type="ECO:0000256" key="2">
    <source>
        <dbReference type="ARBA" id="ARBA00004401"/>
    </source>
</evidence>
<comment type="subcellular location">
    <subcellularLocation>
        <location evidence="2">Cell membrane</location>
        <topology evidence="2">Single-pass type II membrane protein</topology>
    </subcellularLocation>
    <subcellularLocation>
        <location evidence="7">Membrane</location>
        <topology evidence="7">Single-pass type II membrane protein</topology>
    </subcellularLocation>
</comment>
<evidence type="ECO:0000256" key="1">
    <source>
        <dbReference type="ARBA" id="ARBA00000677"/>
    </source>
</evidence>
<keyword evidence="5 7" id="KW-0378">Hydrolase</keyword>
<dbReference type="InterPro" id="IPR000223">
    <property type="entry name" value="Pept_S26A_signal_pept_1"/>
</dbReference>
<organism evidence="9 10">
    <name type="scientific">Bacillus cereus</name>
    <dbReference type="NCBI Taxonomy" id="1396"/>
    <lineage>
        <taxon>Bacteria</taxon>
        <taxon>Bacillati</taxon>
        <taxon>Bacillota</taxon>
        <taxon>Bacilli</taxon>
        <taxon>Bacillales</taxon>
        <taxon>Bacillaceae</taxon>
        <taxon>Bacillus</taxon>
        <taxon>Bacillus cereus group</taxon>
    </lineage>
</organism>
<dbReference type="NCBIfam" id="TIGR02227">
    <property type="entry name" value="sigpep_I_bact"/>
    <property type="match status" value="1"/>
</dbReference>
<dbReference type="InterPro" id="IPR019758">
    <property type="entry name" value="Pept_S26A_signal_pept_1_CS"/>
</dbReference>
<dbReference type="GO" id="GO:0006465">
    <property type="term" value="P:signal peptide processing"/>
    <property type="evidence" value="ECO:0007669"/>
    <property type="project" value="InterPro"/>
</dbReference>
<feature type="active site" evidence="6">
    <location>
        <position position="49"/>
    </location>
</feature>
<reference evidence="9 10" key="1">
    <citation type="submission" date="2015-12" db="EMBL/GenBank/DDBJ databases">
        <title>Bacillus cereus Group isolate.</title>
        <authorList>
            <person name="Kovac J."/>
        </authorList>
    </citation>
    <scope>NUCLEOTIDE SEQUENCE [LARGE SCALE GENOMIC DNA]</scope>
    <source>
        <strain evidence="9 10">FSL K6-0073</strain>
    </source>
</reference>
<sequence>MFDLGKENLEEKQNYGLIFWEYFKYMAVAVIIAIVITCFVAPAKVVGHSMDNTLADGDYLFVNKTAYKVGEPHYNDIVVLKAPKLNGRILIKRVIGLPGDEIEIKDNHVYRNGKELKESYIKEDMKNNADAKIKVAKENVFVMGDNRNNSMDSRSPFVGTVSIKEDVIGKVFVRLLPFGDIKSF</sequence>
<dbReference type="InterPro" id="IPR036286">
    <property type="entry name" value="LexA/Signal_pep-like_sf"/>
</dbReference>
<evidence type="ECO:0000313" key="10">
    <source>
        <dbReference type="Proteomes" id="UP000075476"/>
    </source>
</evidence>
<proteinExistence type="inferred from homology"/>
<comment type="catalytic activity">
    <reaction evidence="1 7">
        <text>Cleavage of hydrophobic, N-terminal signal or leader sequences from secreted and periplasmic proteins.</text>
        <dbReference type="EC" id="3.4.21.89"/>
    </reaction>
</comment>
<dbReference type="Gene3D" id="2.10.109.10">
    <property type="entry name" value="Umud Fragment, subunit A"/>
    <property type="match status" value="1"/>
</dbReference>
<evidence type="ECO:0000313" key="9">
    <source>
        <dbReference type="EMBL" id="KXY51022.1"/>
    </source>
</evidence>
<evidence type="ECO:0000256" key="7">
    <source>
        <dbReference type="RuleBase" id="RU362042"/>
    </source>
</evidence>
<evidence type="ECO:0000256" key="3">
    <source>
        <dbReference type="ARBA" id="ARBA00009370"/>
    </source>
</evidence>
<gene>
    <name evidence="9" type="ORF">AT268_31410</name>
</gene>
<feature type="transmembrane region" description="Helical" evidence="7">
    <location>
        <begin position="22"/>
        <end position="41"/>
    </location>
</feature>